<dbReference type="SUPFAM" id="SSF47240">
    <property type="entry name" value="Ferritin-like"/>
    <property type="match status" value="1"/>
</dbReference>
<dbReference type="CDD" id="cd01049">
    <property type="entry name" value="RNRR2"/>
    <property type="match status" value="1"/>
</dbReference>
<evidence type="ECO:0000256" key="3">
    <source>
        <dbReference type="ARBA" id="ARBA00012274"/>
    </source>
</evidence>
<dbReference type="RefSeq" id="WP_279523899.1">
    <property type="nucleotide sequence ID" value="NZ_JARVII010000005.1"/>
</dbReference>
<dbReference type="InterPro" id="IPR000358">
    <property type="entry name" value="RNR_small_fam"/>
</dbReference>
<protein>
    <recommendedName>
        <fullName evidence="3">ribonucleoside-diphosphate reductase</fullName>
        <ecNumber evidence="3">1.17.4.1</ecNumber>
    </recommendedName>
</protein>
<accession>A0AAW6RJ91</accession>
<dbReference type="GO" id="GO:0004748">
    <property type="term" value="F:ribonucleoside-diphosphate reductase activity, thioredoxin disulfide as acceptor"/>
    <property type="evidence" value="ECO:0007669"/>
    <property type="project" value="UniProtKB-EC"/>
</dbReference>
<dbReference type="InterPro" id="IPR012348">
    <property type="entry name" value="RNR-like"/>
</dbReference>
<comment type="similarity">
    <text evidence="2">Belongs to the ribonucleoside diphosphate reductase small chain family.</text>
</comment>
<evidence type="ECO:0000256" key="2">
    <source>
        <dbReference type="ARBA" id="ARBA00009303"/>
    </source>
</evidence>
<dbReference type="GO" id="GO:0009263">
    <property type="term" value="P:deoxyribonucleotide biosynthetic process"/>
    <property type="evidence" value="ECO:0007669"/>
    <property type="project" value="InterPro"/>
</dbReference>
<evidence type="ECO:0000313" key="4">
    <source>
        <dbReference type="EMBL" id="MDG9698904.1"/>
    </source>
</evidence>
<dbReference type="Gene3D" id="1.10.620.20">
    <property type="entry name" value="Ribonucleotide Reductase, subunit A"/>
    <property type="match status" value="1"/>
</dbReference>
<dbReference type="EMBL" id="JARVII010000005">
    <property type="protein sequence ID" value="MDG9698904.1"/>
    <property type="molecule type" value="Genomic_DNA"/>
</dbReference>
<keyword evidence="5" id="KW-1185">Reference proteome</keyword>
<dbReference type="InterPro" id="IPR033909">
    <property type="entry name" value="RNR_small"/>
</dbReference>
<dbReference type="Pfam" id="PF00268">
    <property type="entry name" value="Ribonuc_red_sm"/>
    <property type="match status" value="1"/>
</dbReference>
<reference evidence="4 5" key="1">
    <citation type="submission" date="2023-04" db="EMBL/GenBank/DDBJ databases">
        <title>Ottowia paracancer sp. nov., isolated from human stomach.</title>
        <authorList>
            <person name="Song Y."/>
        </authorList>
    </citation>
    <scope>NUCLEOTIDE SEQUENCE [LARGE SCALE GENOMIC DNA]</scope>
    <source>
        <strain evidence="4 5">10c7w1</strain>
    </source>
</reference>
<dbReference type="AlphaFoldDB" id="A0AAW6RJ91"/>
<sequence>MTQPSIPESIFNIHKSDYKSTDLFLGQPGGLLDSINRPYPELFAMYKKMLSLRWDENEFDYASCNSEFKTCSRGMYDAMIYNLAYQWEADTVASKSIVPILAPFITNSELWGVTLAIGANEYLHGLTYSEIVRNSFDNPDEVFSEILSITESFHRLEKMAQVFGEVYTVSHRYALGHASGEEAYAAVMAFYVALYCLERIQFISSFIVTFAFGEIGMFVPIAKAIQKICQDEFEVHQRLDQMVIRIELNTARGQAWLAQNREKAQAIVTEITQAELDWSQFLGSQDRELPGITVKKLQDSVIFNAQPVYETLGLGNPFPRVAANPLPFVEEWMNVNAIQAAPQEEAGRNSAYLIGSIIPRHTGRVYDTDGL</sequence>
<dbReference type="Proteomes" id="UP001237156">
    <property type="component" value="Unassembled WGS sequence"/>
</dbReference>
<name>A0AAW6RJ91_9BURK</name>
<proteinExistence type="inferred from homology"/>
<dbReference type="InterPro" id="IPR009078">
    <property type="entry name" value="Ferritin-like_SF"/>
</dbReference>
<keyword evidence="4" id="KW-0560">Oxidoreductase</keyword>
<evidence type="ECO:0000313" key="5">
    <source>
        <dbReference type="Proteomes" id="UP001237156"/>
    </source>
</evidence>
<comment type="cofactor">
    <cofactor evidence="1">
        <name>Fe cation</name>
        <dbReference type="ChEBI" id="CHEBI:24875"/>
    </cofactor>
</comment>
<gene>
    <name evidence="4" type="ORF">QB898_04075</name>
</gene>
<organism evidence="4 5">
    <name type="scientific">Ottowia cancrivicina</name>
    <dbReference type="NCBI Taxonomy" id="3040346"/>
    <lineage>
        <taxon>Bacteria</taxon>
        <taxon>Pseudomonadati</taxon>
        <taxon>Pseudomonadota</taxon>
        <taxon>Betaproteobacteria</taxon>
        <taxon>Burkholderiales</taxon>
        <taxon>Comamonadaceae</taxon>
        <taxon>Ottowia</taxon>
    </lineage>
</organism>
<evidence type="ECO:0000256" key="1">
    <source>
        <dbReference type="ARBA" id="ARBA00001962"/>
    </source>
</evidence>
<dbReference type="EC" id="1.17.4.1" evidence="3"/>
<comment type="caution">
    <text evidence="4">The sequence shown here is derived from an EMBL/GenBank/DDBJ whole genome shotgun (WGS) entry which is preliminary data.</text>
</comment>